<gene>
    <name evidence="3" type="ORF">J7I43_22390</name>
</gene>
<keyword evidence="1" id="KW-0328">Glycosyltransferase</keyword>
<dbReference type="InterPro" id="IPR000053">
    <property type="entry name" value="Thymidine/pyrmidine_PPase"/>
</dbReference>
<keyword evidence="4" id="KW-1185">Reference proteome</keyword>
<dbReference type="Proteomes" id="UP000679126">
    <property type="component" value="Unassembled WGS sequence"/>
</dbReference>
<evidence type="ECO:0008006" key="5">
    <source>
        <dbReference type="Google" id="ProtNLM"/>
    </source>
</evidence>
<evidence type="ECO:0000256" key="1">
    <source>
        <dbReference type="ARBA" id="ARBA00022676"/>
    </source>
</evidence>
<evidence type="ECO:0000313" key="3">
    <source>
        <dbReference type="EMBL" id="MBO9154994.1"/>
    </source>
</evidence>
<reference evidence="4" key="1">
    <citation type="submission" date="2021-03" db="EMBL/GenBank/DDBJ databases">
        <title>Assistant Professor.</title>
        <authorList>
            <person name="Huq M.A."/>
        </authorList>
    </citation>
    <scope>NUCLEOTIDE SEQUENCE [LARGE SCALE GENOMIC DNA]</scope>
    <source>
        <strain evidence="4">MAH-28</strain>
    </source>
</reference>
<dbReference type="SUPFAM" id="SSF52418">
    <property type="entry name" value="Nucleoside phosphorylase/phosphoribosyltransferase catalytic domain"/>
    <property type="match status" value="1"/>
</dbReference>
<dbReference type="PANTHER" id="PTHR10515">
    <property type="entry name" value="THYMIDINE PHOSPHORYLASE"/>
    <property type="match status" value="1"/>
</dbReference>
<evidence type="ECO:0000313" key="4">
    <source>
        <dbReference type="Proteomes" id="UP000679126"/>
    </source>
</evidence>
<accession>A0ABS3YJY4</accession>
<dbReference type="PANTHER" id="PTHR10515:SF0">
    <property type="entry name" value="THYMIDINE PHOSPHORYLASE"/>
    <property type="match status" value="1"/>
</dbReference>
<keyword evidence="2" id="KW-0808">Transferase</keyword>
<proteinExistence type="predicted"/>
<dbReference type="EMBL" id="JAGHKP010000004">
    <property type="protein sequence ID" value="MBO9154994.1"/>
    <property type="molecule type" value="Genomic_DNA"/>
</dbReference>
<dbReference type="Gene3D" id="3.40.1030.10">
    <property type="entry name" value="Nucleoside phosphorylase/phosphoribosyltransferase catalytic domain"/>
    <property type="match status" value="1"/>
</dbReference>
<organism evidence="3 4">
    <name type="scientific">Chitinophaga chungangae</name>
    <dbReference type="NCBI Taxonomy" id="2821488"/>
    <lineage>
        <taxon>Bacteria</taxon>
        <taxon>Pseudomonadati</taxon>
        <taxon>Bacteroidota</taxon>
        <taxon>Chitinophagia</taxon>
        <taxon>Chitinophagales</taxon>
        <taxon>Chitinophagaceae</taxon>
        <taxon>Chitinophaga</taxon>
    </lineage>
</organism>
<name>A0ABS3YJY4_9BACT</name>
<evidence type="ECO:0000256" key="2">
    <source>
        <dbReference type="ARBA" id="ARBA00022679"/>
    </source>
</evidence>
<protein>
    <recommendedName>
        <fullName evidence="5">Thymidine phosphorylase</fullName>
    </recommendedName>
</protein>
<comment type="caution">
    <text evidence="3">The sequence shown here is derived from an EMBL/GenBank/DDBJ whole genome shotgun (WGS) entry which is preliminary data.</text>
</comment>
<dbReference type="InterPro" id="IPR035902">
    <property type="entry name" value="Nuc_phospho_transferase"/>
</dbReference>
<sequence length="378" mass="41501">MGAIVTHFRQNEVTDDDILHLAVRLADSGEKILFDKSIELCDIPSTGGPGSLSTILCPLFLLNLGKSVLKLGVPGRPAGGIDVLAQIEDYNIEPDSSKIHMWLEENNYVHFLANNNFTPLDALLFNFRKKNNGVSIPSLAIASLLSKKIAVGLSHIGLDVRVSEHGNFGHTLELAKSNAKRFNRIANLAGIKAKSFITDGRVAQQPYIGRGEALLAVSHLLDDTADDLLQSHAEVCNQMACSVNGTITVPFSVKLLSHAFFANVETQGGKKDSFEDIVFNIKKGHQYYISAKKNGYFNIDLLAIRDAIVGIQQKADGRFPDPCGLVLKAKNDSYVQKGDIICSFRCIESHLHEFRANLERAVSYLAEPIDNIKFEEIV</sequence>